<comment type="caution">
    <text evidence="1">The sequence shown here is derived from an EMBL/GenBank/DDBJ whole genome shotgun (WGS) entry which is preliminary data.</text>
</comment>
<keyword evidence="2" id="KW-1185">Reference proteome</keyword>
<dbReference type="EMBL" id="VUOA01000021">
    <property type="protein sequence ID" value="KAA2236965.1"/>
    <property type="molecule type" value="Genomic_DNA"/>
</dbReference>
<dbReference type="AlphaFoldDB" id="A0A5B2VDW1"/>
<accession>A0A5B2VDW1</accession>
<name>A0A5B2VDW1_9HYPH</name>
<organism evidence="1 2">
    <name type="scientific">Salinarimonas soli</name>
    <dbReference type="NCBI Taxonomy" id="1638099"/>
    <lineage>
        <taxon>Bacteria</taxon>
        <taxon>Pseudomonadati</taxon>
        <taxon>Pseudomonadota</taxon>
        <taxon>Alphaproteobacteria</taxon>
        <taxon>Hyphomicrobiales</taxon>
        <taxon>Salinarimonadaceae</taxon>
        <taxon>Salinarimonas</taxon>
    </lineage>
</organism>
<gene>
    <name evidence="1" type="ORF">F0L46_11880</name>
</gene>
<evidence type="ECO:0000313" key="2">
    <source>
        <dbReference type="Proteomes" id="UP000323142"/>
    </source>
</evidence>
<protein>
    <submittedName>
        <fullName evidence="1">Uncharacterized protein</fullName>
    </submittedName>
</protein>
<reference evidence="1 2" key="1">
    <citation type="submission" date="2019-09" db="EMBL/GenBank/DDBJ databases">
        <title>Salinarimonas rosea gen. nov., sp. nov., a new member of the a-2 subgroup of the Proteobacteria.</title>
        <authorList>
            <person name="Liu J."/>
        </authorList>
    </citation>
    <scope>NUCLEOTIDE SEQUENCE [LARGE SCALE GENOMIC DNA]</scope>
    <source>
        <strain evidence="1 2">BN140002</strain>
    </source>
</reference>
<dbReference type="Proteomes" id="UP000323142">
    <property type="component" value="Unassembled WGS sequence"/>
</dbReference>
<evidence type="ECO:0000313" key="1">
    <source>
        <dbReference type="EMBL" id="KAA2236965.1"/>
    </source>
</evidence>
<reference evidence="1 2" key="2">
    <citation type="submission" date="2019-09" db="EMBL/GenBank/DDBJ databases">
        <authorList>
            <person name="Jin C."/>
        </authorList>
    </citation>
    <scope>NUCLEOTIDE SEQUENCE [LARGE SCALE GENOMIC DNA]</scope>
    <source>
        <strain evidence="1 2">BN140002</strain>
    </source>
</reference>
<dbReference type="RefSeq" id="WP_149817749.1">
    <property type="nucleotide sequence ID" value="NZ_VUOA01000021.1"/>
</dbReference>
<sequence>MAGLSLVNVQDFARAMGHEPTRATPETVAAFLMDEYLRRRGGTFNYNPATNVLFELFRGSMTEEQAYLACLTTGNPKGRPFNADAIAQVSGYAAANPSTCYRIGYAAIAVGRVGDQTLYVAIKAPLVRVVHNAAHVVMPGFRMSHRPVERQIDLACSVALASFARDDFADADFEYLYAGPGLSGKREFRVIHGRDRKVFDRDEVDALLDVYVKGVALVTDAGVEVREPNLRGYQIIDPRQPGLF</sequence>
<proteinExistence type="predicted"/>
<dbReference type="OrthoDB" id="8478785at2"/>